<sequence length="41" mass="4909">MMFTEQDNDKKYECNIHSWIIYRLGVIAMNVDISMHGYIDL</sequence>
<evidence type="ECO:0000313" key="3">
    <source>
        <dbReference type="Proteomes" id="UP000003880"/>
    </source>
</evidence>
<evidence type="ECO:0000256" key="1">
    <source>
        <dbReference type="SAM" id="Phobius"/>
    </source>
</evidence>
<dbReference type="Proteomes" id="UP000003880">
    <property type="component" value="Unassembled WGS sequence"/>
</dbReference>
<gene>
    <name evidence="2" type="ORF">CIT292_08691</name>
</gene>
<accession>D4BDX2</accession>
<keyword evidence="1" id="KW-0812">Transmembrane</keyword>
<dbReference type="HOGENOM" id="CLU_3267757_0_0_6"/>
<keyword evidence="1" id="KW-1133">Transmembrane helix</keyword>
<dbReference type="AlphaFoldDB" id="D4BDX2"/>
<reference evidence="2 3" key="1">
    <citation type="submission" date="2010-02" db="EMBL/GenBank/DDBJ databases">
        <authorList>
            <person name="Weinstock G."/>
            <person name="Sodergren E."/>
            <person name="Clifton S."/>
            <person name="Fulton L."/>
            <person name="Fulton B."/>
            <person name="Courtney L."/>
            <person name="Fronick C."/>
            <person name="Harrison M."/>
            <person name="Strong C."/>
            <person name="Farmer C."/>
            <person name="Delahaunty K."/>
            <person name="Markovic C."/>
            <person name="Hall O."/>
            <person name="Minx P."/>
            <person name="Tomlinson C."/>
            <person name="Mitreva M."/>
            <person name="Nelson J."/>
            <person name="Hou S."/>
            <person name="Wollam A."/>
            <person name="Pepin K.H."/>
            <person name="Johnson M."/>
            <person name="Bhonagiri V."/>
            <person name="Zhang X."/>
            <person name="Suruliraj S."/>
            <person name="Warren W."/>
            <person name="Chinwalla A."/>
            <person name="Mardis E.R."/>
            <person name="Wilson R.K."/>
        </authorList>
    </citation>
    <scope>NUCLEOTIDE SEQUENCE [LARGE SCALE GENOMIC DNA]</scope>
    <source>
        <strain evidence="2 3">ATCC 29220</strain>
    </source>
</reference>
<comment type="caution">
    <text evidence="2">The sequence shown here is derived from an EMBL/GenBank/DDBJ whole genome shotgun (WGS) entry which is preliminary data.</text>
</comment>
<proteinExistence type="predicted"/>
<organism evidence="2 3">
    <name type="scientific">Citrobacter youngae ATCC 29220</name>
    <dbReference type="NCBI Taxonomy" id="500640"/>
    <lineage>
        <taxon>Bacteria</taxon>
        <taxon>Pseudomonadati</taxon>
        <taxon>Pseudomonadota</taxon>
        <taxon>Gammaproteobacteria</taxon>
        <taxon>Enterobacterales</taxon>
        <taxon>Enterobacteriaceae</taxon>
        <taxon>Citrobacter</taxon>
        <taxon>Citrobacter freundii complex</taxon>
    </lineage>
</organism>
<feature type="transmembrane region" description="Helical" evidence="1">
    <location>
        <begin position="20"/>
        <end position="39"/>
    </location>
</feature>
<name>D4BDX2_9ENTR</name>
<keyword evidence="1" id="KW-0472">Membrane</keyword>
<evidence type="ECO:0000313" key="2">
    <source>
        <dbReference type="EMBL" id="EFE08171.1"/>
    </source>
</evidence>
<protein>
    <submittedName>
        <fullName evidence="2">Uncharacterized protein</fullName>
    </submittedName>
</protein>
<dbReference type="EMBL" id="ABWL02000009">
    <property type="protein sequence ID" value="EFE08171.1"/>
    <property type="molecule type" value="Genomic_DNA"/>
</dbReference>